<comment type="caution">
    <text evidence="2">The sequence shown here is derived from an EMBL/GenBank/DDBJ whole genome shotgun (WGS) entry which is preliminary data.</text>
</comment>
<evidence type="ECO:0000313" key="3">
    <source>
        <dbReference type="Proteomes" id="UP001189429"/>
    </source>
</evidence>
<proteinExistence type="predicted"/>
<reference evidence="2" key="1">
    <citation type="submission" date="2023-10" db="EMBL/GenBank/DDBJ databases">
        <authorList>
            <person name="Chen Y."/>
            <person name="Shah S."/>
            <person name="Dougan E. K."/>
            <person name="Thang M."/>
            <person name="Chan C."/>
        </authorList>
    </citation>
    <scope>NUCLEOTIDE SEQUENCE [LARGE SCALE GENOMIC DNA]</scope>
</reference>
<evidence type="ECO:0000256" key="1">
    <source>
        <dbReference type="SAM" id="MobiDB-lite"/>
    </source>
</evidence>
<feature type="compositionally biased region" description="Polar residues" evidence="1">
    <location>
        <begin position="28"/>
        <end position="40"/>
    </location>
</feature>
<feature type="region of interest" description="Disordered" evidence="1">
    <location>
        <begin position="14"/>
        <end position="40"/>
    </location>
</feature>
<dbReference type="Proteomes" id="UP001189429">
    <property type="component" value="Unassembled WGS sequence"/>
</dbReference>
<accession>A0ABN9WP85</accession>
<gene>
    <name evidence="2" type="ORF">PCOR1329_LOCUS69269</name>
</gene>
<evidence type="ECO:0000313" key="2">
    <source>
        <dbReference type="EMBL" id="CAK0888488.1"/>
    </source>
</evidence>
<protein>
    <submittedName>
        <fullName evidence="2">Uncharacterized protein</fullName>
    </submittedName>
</protein>
<keyword evidence="3" id="KW-1185">Reference proteome</keyword>
<name>A0ABN9WP85_9DINO</name>
<organism evidence="2 3">
    <name type="scientific">Prorocentrum cordatum</name>
    <dbReference type="NCBI Taxonomy" id="2364126"/>
    <lineage>
        <taxon>Eukaryota</taxon>
        <taxon>Sar</taxon>
        <taxon>Alveolata</taxon>
        <taxon>Dinophyceae</taxon>
        <taxon>Prorocentrales</taxon>
        <taxon>Prorocentraceae</taxon>
        <taxon>Prorocentrum</taxon>
    </lineage>
</organism>
<dbReference type="EMBL" id="CAUYUJ010019082">
    <property type="protein sequence ID" value="CAK0888488.1"/>
    <property type="molecule type" value="Genomic_DNA"/>
</dbReference>
<sequence>MHYNVRAGRRGTAKSWASGVGATWRPSRASTNHQANLAQNKGAQNERIIIAFIRPQTEHDDPFQTSSVTGCGLLGGTRSAATRNAALAQWRHLPHAVGCFSCAT</sequence>